<comment type="catalytic activity">
    <reaction evidence="11">
        <text>adenosine + ATP = AMP + ADP + H(+)</text>
        <dbReference type="Rhea" id="RHEA:20824"/>
        <dbReference type="ChEBI" id="CHEBI:15378"/>
        <dbReference type="ChEBI" id="CHEBI:16335"/>
        <dbReference type="ChEBI" id="CHEBI:30616"/>
        <dbReference type="ChEBI" id="CHEBI:456215"/>
        <dbReference type="ChEBI" id="CHEBI:456216"/>
        <dbReference type="EC" id="2.7.1.20"/>
    </reaction>
</comment>
<accession>A0A182M5Y4</accession>
<keyword evidence="9 11" id="KW-0460">Magnesium</keyword>
<dbReference type="PRINTS" id="PR00989">
    <property type="entry name" value="ADENOKINASE"/>
</dbReference>
<dbReference type="EMBL" id="AXCM01002231">
    <property type="status" value="NOT_ANNOTATED_CDS"/>
    <property type="molecule type" value="Genomic_DNA"/>
</dbReference>
<dbReference type="PANTHER" id="PTHR45769">
    <property type="entry name" value="ADENOSINE KINASE"/>
    <property type="match status" value="1"/>
</dbReference>
<dbReference type="Pfam" id="PF00294">
    <property type="entry name" value="PfkB"/>
    <property type="match status" value="1"/>
</dbReference>
<name>A0A182M5Y4_9DIPT</name>
<evidence type="ECO:0000256" key="11">
    <source>
        <dbReference type="RuleBase" id="RU368116"/>
    </source>
</evidence>
<keyword evidence="14" id="KW-1185">Reference proteome</keyword>
<dbReference type="GO" id="GO:0006144">
    <property type="term" value="P:purine nucleobase metabolic process"/>
    <property type="evidence" value="ECO:0007669"/>
    <property type="project" value="TreeGrafter"/>
</dbReference>
<dbReference type="STRING" id="139723.A0A182M5Y4"/>
<dbReference type="GO" id="GO:0005634">
    <property type="term" value="C:nucleus"/>
    <property type="evidence" value="ECO:0007669"/>
    <property type="project" value="UniProtKB-SubCell"/>
</dbReference>
<comment type="subcellular location">
    <subcellularLocation>
        <location evidence="11">Nucleus</location>
    </subcellularLocation>
</comment>
<organism evidence="13 14">
    <name type="scientific">Anopheles culicifacies</name>
    <dbReference type="NCBI Taxonomy" id="139723"/>
    <lineage>
        <taxon>Eukaryota</taxon>
        <taxon>Metazoa</taxon>
        <taxon>Ecdysozoa</taxon>
        <taxon>Arthropoda</taxon>
        <taxon>Hexapoda</taxon>
        <taxon>Insecta</taxon>
        <taxon>Pterygota</taxon>
        <taxon>Neoptera</taxon>
        <taxon>Endopterygota</taxon>
        <taxon>Diptera</taxon>
        <taxon>Nematocera</taxon>
        <taxon>Culicoidea</taxon>
        <taxon>Culicidae</taxon>
        <taxon>Anophelinae</taxon>
        <taxon>Anopheles</taxon>
        <taxon>culicifacies species complex</taxon>
    </lineage>
</organism>
<dbReference type="UniPathway" id="UPA00588">
    <property type="reaction ID" value="UER00659"/>
</dbReference>
<comment type="pathway">
    <text evidence="1 11">Purine metabolism; AMP biosynthesis via salvage pathway; AMP from adenosine: step 1/1.</text>
</comment>
<evidence type="ECO:0000256" key="6">
    <source>
        <dbReference type="ARBA" id="ARBA00022741"/>
    </source>
</evidence>
<proteinExistence type="inferred from homology"/>
<keyword evidence="11" id="KW-0539">Nucleus</keyword>
<comment type="similarity">
    <text evidence="2 11">Belongs to the carbohydrate kinase PfkB family.</text>
</comment>
<evidence type="ECO:0000256" key="4">
    <source>
        <dbReference type="ARBA" id="ARBA00022679"/>
    </source>
</evidence>
<keyword evidence="4 11" id="KW-0808">Transferase</keyword>
<comment type="function">
    <text evidence="11">ATP dependent phosphorylation of adenosine and other related nucleoside analogs to monophosphate derivatives.</text>
</comment>
<dbReference type="InterPro" id="IPR002173">
    <property type="entry name" value="Carboh/pur_kinase_PfkB_CS"/>
</dbReference>
<evidence type="ECO:0000313" key="14">
    <source>
        <dbReference type="Proteomes" id="UP000075883"/>
    </source>
</evidence>
<sequence length="349" mass="38280">MESLRDGMLVGMGNPLLDISAVVEKDLLSKYDMQPNNAILAEPKHMPIYQELIEKYQAEYIAGGSVQNSLRVAQWILRRPRTAVFFGCVGQDEYARILEERATCNGVNVQYQRSATNPTGTCAVLVTGTQRSLCANLAAANDFTPEHLQSAANQAYLQGAQFFYVSGFFFTVSFESALSVARQAAASGRMFMMNLSAPFVPQFYKNNLEEIFPFVDVLFGNETEAVALAKEFNYGTEDLRAIGKRIAALPKENDKRKRVVIITQGSDPVLLIESGNETIREFPVQKLAPEEMVDTNGAGDAFVGGFLSQLLQGCSVDVCIKCGIWAAREIIQRSGCTFDGEPAFSATAN</sequence>
<comment type="subunit">
    <text evidence="11">Monomer.</text>
</comment>
<feature type="domain" description="Carbohydrate kinase PfkB" evidence="12">
    <location>
        <begin position="31"/>
        <end position="339"/>
    </location>
</feature>
<evidence type="ECO:0000259" key="12">
    <source>
        <dbReference type="Pfam" id="PF00294"/>
    </source>
</evidence>
<dbReference type="Gene3D" id="3.40.1190.20">
    <property type="match status" value="1"/>
</dbReference>
<evidence type="ECO:0000256" key="10">
    <source>
        <dbReference type="PIRSR" id="PIRSR601805-1"/>
    </source>
</evidence>
<feature type="active site" description="Proton acceptor" evidence="10">
    <location>
        <position position="300"/>
    </location>
</feature>
<evidence type="ECO:0000256" key="2">
    <source>
        <dbReference type="ARBA" id="ARBA00010688"/>
    </source>
</evidence>
<evidence type="ECO:0000256" key="7">
    <source>
        <dbReference type="ARBA" id="ARBA00022777"/>
    </source>
</evidence>
<evidence type="ECO:0000256" key="3">
    <source>
        <dbReference type="ARBA" id="ARBA00012119"/>
    </source>
</evidence>
<dbReference type="Proteomes" id="UP000075883">
    <property type="component" value="Unassembled WGS sequence"/>
</dbReference>
<evidence type="ECO:0000256" key="1">
    <source>
        <dbReference type="ARBA" id="ARBA00004801"/>
    </source>
</evidence>
<dbReference type="GO" id="GO:0006166">
    <property type="term" value="P:purine ribonucleoside salvage"/>
    <property type="evidence" value="ECO:0007669"/>
    <property type="project" value="UniProtKB-KW"/>
</dbReference>
<dbReference type="CDD" id="cd01168">
    <property type="entry name" value="adenosine_kinase"/>
    <property type="match status" value="1"/>
</dbReference>
<dbReference type="FunFam" id="3.40.1190.20:FF:000014">
    <property type="entry name" value="ADO1p Adenosine kinase"/>
    <property type="match status" value="1"/>
</dbReference>
<dbReference type="GO" id="GO:0004001">
    <property type="term" value="F:adenosine kinase activity"/>
    <property type="evidence" value="ECO:0007669"/>
    <property type="project" value="UniProtKB-UniRule"/>
</dbReference>
<reference evidence="14" key="1">
    <citation type="submission" date="2013-09" db="EMBL/GenBank/DDBJ databases">
        <title>The Genome Sequence of Anopheles culicifacies species A.</title>
        <authorList>
            <consortium name="The Broad Institute Genomics Platform"/>
            <person name="Neafsey D.E."/>
            <person name="Besansky N."/>
            <person name="Howell P."/>
            <person name="Walton C."/>
            <person name="Young S.K."/>
            <person name="Zeng Q."/>
            <person name="Gargeya S."/>
            <person name="Fitzgerald M."/>
            <person name="Haas B."/>
            <person name="Abouelleil A."/>
            <person name="Allen A.W."/>
            <person name="Alvarado L."/>
            <person name="Arachchi H.M."/>
            <person name="Berlin A.M."/>
            <person name="Chapman S.B."/>
            <person name="Gainer-Dewar J."/>
            <person name="Goldberg J."/>
            <person name="Griggs A."/>
            <person name="Gujja S."/>
            <person name="Hansen M."/>
            <person name="Howarth C."/>
            <person name="Imamovic A."/>
            <person name="Ireland A."/>
            <person name="Larimer J."/>
            <person name="McCowan C."/>
            <person name="Murphy C."/>
            <person name="Pearson M."/>
            <person name="Poon T.W."/>
            <person name="Priest M."/>
            <person name="Roberts A."/>
            <person name="Saif S."/>
            <person name="Shea T."/>
            <person name="Sisk P."/>
            <person name="Sykes S."/>
            <person name="Wortman J."/>
            <person name="Nusbaum C."/>
            <person name="Birren B."/>
        </authorList>
    </citation>
    <scope>NUCLEOTIDE SEQUENCE [LARGE SCALE GENOMIC DNA]</scope>
    <source>
        <strain evidence="14">A-37</strain>
    </source>
</reference>
<dbReference type="InterPro" id="IPR029056">
    <property type="entry name" value="Ribokinase-like"/>
</dbReference>
<dbReference type="EnsemblMetazoa" id="ACUA010300-RA">
    <property type="protein sequence ID" value="ACUA010300-PA"/>
    <property type="gene ID" value="ACUA010300"/>
</dbReference>
<dbReference type="PROSITE" id="PS00584">
    <property type="entry name" value="PFKB_KINASES_2"/>
    <property type="match status" value="1"/>
</dbReference>
<dbReference type="VEuPathDB" id="VectorBase:ACUA010300"/>
<protein>
    <recommendedName>
        <fullName evidence="3 11">Adenosine kinase</fullName>
        <shortName evidence="11">AK</shortName>
        <ecNumber evidence="3 11">2.7.1.20</ecNumber>
    </recommendedName>
    <alternativeName>
        <fullName evidence="11">Adenosine 5'-phosphotransferase</fullName>
    </alternativeName>
</protein>
<keyword evidence="6 11" id="KW-0547">Nucleotide-binding</keyword>
<dbReference type="InterPro" id="IPR011611">
    <property type="entry name" value="PfkB_dom"/>
</dbReference>
<keyword evidence="7 11" id="KW-0418">Kinase</keyword>
<evidence type="ECO:0000313" key="13">
    <source>
        <dbReference type="EnsemblMetazoa" id="ACUA010300-PA"/>
    </source>
</evidence>
<dbReference type="InterPro" id="IPR001805">
    <property type="entry name" value="Adenokinase"/>
</dbReference>
<dbReference type="GO" id="GO:0005829">
    <property type="term" value="C:cytosol"/>
    <property type="evidence" value="ECO:0007669"/>
    <property type="project" value="TreeGrafter"/>
</dbReference>
<evidence type="ECO:0000256" key="9">
    <source>
        <dbReference type="ARBA" id="ARBA00022842"/>
    </source>
</evidence>
<evidence type="ECO:0000256" key="5">
    <source>
        <dbReference type="ARBA" id="ARBA00022726"/>
    </source>
</evidence>
<comment type="cofactor">
    <cofactor evidence="11">
        <name>Mg(2+)</name>
        <dbReference type="ChEBI" id="CHEBI:18420"/>
    </cofactor>
    <text evidence="11">Binds 3 Mg(2+) ions per subunit.</text>
</comment>
<keyword evidence="8 11" id="KW-0067">ATP-binding</keyword>
<evidence type="ECO:0000256" key="8">
    <source>
        <dbReference type="ARBA" id="ARBA00022840"/>
    </source>
</evidence>
<dbReference type="PANTHER" id="PTHR45769:SF3">
    <property type="entry name" value="ADENOSINE KINASE"/>
    <property type="match status" value="1"/>
</dbReference>
<dbReference type="GO" id="GO:0005524">
    <property type="term" value="F:ATP binding"/>
    <property type="evidence" value="ECO:0007669"/>
    <property type="project" value="UniProtKB-UniRule"/>
</dbReference>
<dbReference type="EC" id="2.7.1.20" evidence="3 11"/>
<dbReference type="AlphaFoldDB" id="A0A182M5Y4"/>
<keyword evidence="5 11" id="KW-0660">Purine salvage</keyword>
<reference evidence="13" key="2">
    <citation type="submission" date="2020-05" db="UniProtKB">
        <authorList>
            <consortium name="EnsemblMetazoa"/>
        </authorList>
    </citation>
    <scope>IDENTIFICATION</scope>
    <source>
        <strain evidence="13">A-37</strain>
    </source>
</reference>
<dbReference type="Gene3D" id="3.30.1110.10">
    <property type="match status" value="1"/>
</dbReference>
<dbReference type="FunFam" id="3.30.1110.10:FF:000001">
    <property type="entry name" value="Adenosine kinase a"/>
    <property type="match status" value="1"/>
</dbReference>
<dbReference type="SUPFAM" id="SSF53613">
    <property type="entry name" value="Ribokinase-like"/>
    <property type="match status" value="1"/>
</dbReference>
<dbReference type="GO" id="GO:0044209">
    <property type="term" value="P:AMP salvage"/>
    <property type="evidence" value="ECO:0007669"/>
    <property type="project" value="UniProtKB-UniRule"/>
</dbReference>